<dbReference type="InterPro" id="IPR013321">
    <property type="entry name" value="Arc_rbn_hlx_hlx"/>
</dbReference>
<protein>
    <submittedName>
        <fullName evidence="1">Uncharacterized protein</fullName>
    </submittedName>
</protein>
<dbReference type="Proteomes" id="UP000051845">
    <property type="component" value="Unassembled WGS sequence"/>
</dbReference>
<name>A0A0R2BCD6_SECCO</name>
<dbReference type="EMBL" id="AYYR01000112">
    <property type="protein sequence ID" value="KRM73926.1"/>
    <property type="molecule type" value="Genomic_DNA"/>
</dbReference>
<dbReference type="AlphaFoldDB" id="A0A0R2BCD6"/>
<dbReference type="STRING" id="33960.TY91_05570"/>
<dbReference type="GO" id="GO:0006355">
    <property type="term" value="P:regulation of DNA-templated transcription"/>
    <property type="evidence" value="ECO:0007669"/>
    <property type="project" value="InterPro"/>
</dbReference>
<dbReference type="Gene3D" id="1.10.1220.10">
    <property type="entry name" value="Met repressor-like"/>
    <property type="match status" value="1"/>
</dbReference>
<gene>
    <name evidence="1" type="ORF">FC82_GL000890</name>
</gene>
<sequence length="84" mass="9427">MKHYIVHPAATMAGHQVLRSVSHHQHQQLIASLSAVISVQLWPHQIATIEALIAGYQEMGTLNEEIVREYLPCENEVAQLYPAD</sequence>
<reference evidence="1 2" key="1">
    <citation type="journal article" date="2015" name="Genome Announc.">
        <title>Expanding the biotechnology potential of lactobacilli through comparative genomics of 213 strains and associated genera.</title>
        <authorList>
            <person name="Sun Z."/>
            <person name="Harris H.M."/>
            <person name="McCann A."/>
            <person name="Guo C."/>
            <person name="Argimon S."/>
            <person name="Zhang W."/>
            <person name="Yang X."/>
            <person name="Jeffery I.B."/>
            <person name="Cooney J.C."/>
            <person name="Kagawa T.F."/>
            <person name="Liu W."/>
            <person name="Song Y."/>
            <person name="Salvetti E."/>
            <person name="Wrobel A."/>
            <person name="Rasinkangas P."/>
            <person name="Parkhill J."/>
            <person name="Rea M.C."/>
            <person name="O'Sullivan O."/>
            <person name="Ritari J."/>
            <person name="Douillard F.P."/>
            <person name="Paul Ross R."/>
            <person name="Yang R."/>
            <person name="Briner A.E."/>
            <person name="Felis G.E."/>
            <person name="de Vos W.M."/>
            <person name="Barrangou R."/>
            <person name="Klaenhammer T.R."/>
            <person name="Caufield P.W."/>
            <person name="Cui Y."/>
            <person name="Zhang H."/>
            <person name="O'Toole P.W."/>
        </authorList>
    </citation>
    <scope>NUCLEOTIDE SEQUENCE [LARGE SCALE GENOMIC DNA]</scope>
    <source>
        <strain evidence="1 2">DSM 20515</strain>
    </source>
</reference>
<proteinExistence type="predicted"/>
<accession>A0A0R2BCD6</accession>
<organism evidence="1 2">
    <name type="scientific">Secundilactobacillus collinoides DSM 20515 = JCM 1123</name>
    <dbReference type="NCBI Taxonomy" id="1423733"/>
    <lineage>
        <taxon>Bacteria</taxon>
        <taxon>Bacillati</taxon>
        <taxon>Bacillota</taxon>
        <taxon>Bacilli</taxon>
        <taxon>Lactobacillales</taxon>
        <taxon>Lactobacillaceae</taxon>
        <taxon>Secundilactobacillus</taxon>
    </lineage>
</organism>
<dbReference type="PATRIC" id="fig|1423733.4.peg.936"/>
<comment type="caution">
    <text evidence="1">The sequence shown here is derived from an EMBL/GenBank/DDBJ whole genome shotgun (WGS) entry which is preliminary data.</text>
</comment>
<evidence type="ECO:0000313" key="1">
    <source>
        <dbReference type="EMBL" id="KRM73926.1"/>
    </source>
</evidence>
<dbReference type="RefSeq" id="WP_054760668.1">
    <property type="nucleotide sequence ID" value="NZ_AYYR01000112.1"/>
</dbReference>
<evidence type="ECO:0000313" key="2">
    <source>
        <dbReference type="Proteomes" id="UP000051845"/>
    </source>
</evidence>